<evidence type="ECO:0000313" key="2">
    <source>
        <dbReference type="Proteomes" id="UP000011991"/>
    </source>
</evidence>
<protein>
    <submittedName>
        <fullName evidence="1">Uncharacterized protein</fullName>
    </submittedName>
</protein>
<dbReference type="Proteomes" id="UP000011991">
    <property type="component" value="Unassembled WGS sequence"/>
</dbReference>
<proteinExistence type="predicted"/>
<organism evidence="1 2">
    <name type="scientific">Rhodopirellula maiorica SM1</name>
    <dbReference type="NCBI Taxonomy" id="1265738"/>
    <lineage>
        <taxon>Bacteria</taxon>
        <taxon>Pseudomonadati</taxon>
        <taxon>Planctomycetota</taxon>
        <taxon>Planctomycetia</taxon>
        <taxon>Pirellulales</taxon>
        <taxon>Pirellulaceae</taxon>
        <taxon>Novipirellula</taxon>
    </lineage>
</organism>
<name>M5RK28_9BACT</name>
<keyword evidence="2" id="KW-1185">Reference proteome</keyword>
<gene>
    <name evidence="1" type="ORF">RMSM_03417</name>
</gene>
<evidence type="ECO:0000313" key="1">
    <source>
        <dbReference type="EMBL" id="EMI19678.1"/>
    </source>
</evidence>
<accession>M5RK28</accession>
<dbReference type="EMBL" id="ANOG01000493">
    <property type="protein sequence ID" value="EMI19678.1"/>
    <property type="molecule type" value="Genomic_DNA"/>
</dbReference>
<sequence length="53" mass="6298">MLATCSNRLLKRRRFARSMIPVFRYTAHAEAVNLVTWSFLWIECSVHLETIRC</sequence>
<reference evidence="1 2" key="1">
    <citation type="journal article" date="2013" name="Mar. Genomics">
        <title>Expression of sulfatases in Rhodopirellula baltica and the diversity of sulfatases in the genus Rhodopirellula.</title>
        <authorList>
            <person name="Wegner C.E."/>
            <person name="Richter-Heitmann T."/>
            <person name="Klindworth A."/>
            <person name="Klockow C."/>
            <person name="Richter M."/>
            <person name="Achstetter T."/>
            <person name="Glockner F.O."/>
            <person name="Harder J."/>
        </authorList>
    </citation>
    <scope>NUCLEOTIDE SEQUENCE [LARGE SCALE GENOMIC DNA]</scope>
    <source>
        <strain evidence="1 2">SM1</strain>
    </source>
</reference>
<dbReference type="AlphaFoldDB" id="M5RK28"/>
<comment type="caution">
    <text evidence="1">The sequence shown here is derived from an EMBL/GenBank/DDBJ whole genome shotgun (WGS) entry which is preliminary data.</text>
</comment>